<evidence type="ECO:0000256" key="3">
    <source>
        <dbReference type="ARBA" id="ARBA00022801"/>
    </source>
</evidence>
<feature type="region of interest" description="Disordered" evidence="5">
    <location>
        <begin position="30"/>
        <end position="93"/>
    </location>
</feature>
<dbReference type="EMBL" id="JAUEPS010000065">
    <property type="protein sequence ID" value="KAK0442281.1"/>
    <property type="molecule type" value="Genomic_DNA"/>
</dbReference>
<evidence type="ECO:0000256" key="5">
    <source>
        <dbReference type="SAM" id="MobiDB-lite"/>
    </source>
</evidence>
<comment type="similarity">
    <text evidence="1">Belongs to the TRAFAC class dynamin-like GTPase superfamily. IRG family.</text>
</comment>
<keyword evidence="4" id="KW-0342">GTP-binding</keyword>
<evidence type="ECO:0000256" key="2">
    <source>
        <dbReference type="ARBA" id="ARBA00022741"/>
    </source>
</evidence>
<dbReference type="RefSeq" id="XP_060324254.1">
    <property type="nucleotide sequence ID" value="XM_060468084.1"/>
</dbReference>
<dbReference type="InterPro" id="IPR027417">
    <property type="entry name" value="P-loop_NTPase"/>
</dbReference>
<accession>A0AA39JGC4</accession>
<keyword evidence="3 7" id="KW-0378">Hydrolase</keyword>
<name>A0AA39JGC4_ARMTA</name>
<feature type="compositionally biased region" description="Basic and acidic residues" evidence="5">
    <location>
        <begin position="30"/>
        <end position="64"/>
    </location>
</feature>
<dbReference type="PANTHER" id="PTHR32341">
    <property type="entry name" value="INTERFERON-INDUCIBLE GTPASE"/>
    <property type="match status" value="1"/>
</dbReference>
<dbReference type="PANTHER" id="PTHR32341:SF17">
    <property type="entry name" value="IRG-TYPE G DOMAIN-CONTAINING PROTEIN"/>
    <property type="match status" value="1"/>
</dbReference>
<evidence type="ECO:0000256" key="4">
    <source>
        <dbReference type="ARBA" id="ARBA00023134"/>
    </source>
</evidence>
<keyword evidence="2" id="KW-0547">Nucleotide-binding</keyword>
<comment type="caution">
    <text evidence="7">The sequence shown here is derived from an EMBL/GenBank/DDBJ whole genome shotgun (WGS) entry which is preliminary data.</text>
</comment>
<reference evidence="7" key="1">
    <citation type="submission" date="2023-06" db="EMBL/GenBank/DDBJ databases">
        <authorList>
            <consortium name="Lawrence Berkeley National Laboratory"/>
            <person name="Ahrendt S."/>
            <person name="Sahu N."/>
            <person name="Indic B."/>
            <person name="Wong-Bajracharya J."/>
            <person name="Merenyi Z."/>
            <person name="Ke H.-M."/>
            <person name="Monk M."/>
            <person name="Kocsube S."/>
            <person name="Drula E."/>
            <person name="Lipzen A."/>
            <person name="Balint B."/>
            <person name="Henrissat B."/>
            <person name="Andreopoulos B."/>
            <person name="Martin F.M."/>
            <person name="Harder C.B."/>
            <person name="Rigling D."/>
            <person name="Ford K.L."/>
            <person name="Foster G.D."/>
            <person name="Pangilinan J."/>
            <person name="Papanicolaou A."/>
            <person name="Barry K."/>
            <person name="LaButti K."/>
            <person name="Viragh M."/>
            <person name="Koriabine M."/>
            <person name="Yan M."/>
            <person name="Riley R."/>
            <person name="Champramary S."/>
            <person name="Plett K.L."/>
            <person name="Tsai I.J."/>
            <person name="Slot J."/>
            <person name="Sipos G."/>
            <person name="Plett J."/>
            <person name="Nagy L.G."/>
            <person name="Grigoriev I.V."/>
        </authorList>
    </citation>
    <scope>NUCLEOTIDE SEQUENCE</scope>
    <source>
        <strain evidence="7">CCBAS 213</strain>
    </source>
</reference>
<protein>
    <submittedName>
        <fullName evidence="7">P-loop containing nucleoside triphosphate hydrolase protein</fullName>
    </submittedName>
</protein>
<sequence length="645" mass="73762">LLRAIRSSKVQENPTMAAIAEQAQAERIRIQQEAAQRADQHAEQLEREKQAQAEVIRAREEEAQRAAQMAEQLEKEKQEQMENARRERETAQKAAQTAAELQEQAKKKEAEMKKILEEQKAMEAKWKKGIHPVEWPSREQFDSTKRRFYKEGKFHLAIAGNSGTGKSSLINAFRGIWDDEPGAAATDIVESTAVVTAYPDPNPANPFIWFDVPGSGTLACPDWTYFNDQGLYIFDAIIILFNDRFTATDIAILKNCERYKIPTYIVRSKSDIHMENLLKRKRRGAGAKSDPAKILDDARKEYITKTQECVRLNLMKNDPPIRSQRMYAVSRDTLTMVVREEKLEDSLVLNELELLRDILQDAYSRRSEKKVSENQKMMEAKWKTGINPVEWPSKEKYEATKRRFYKEGKFHLAIAGISGTGKSSLINAFRGIWDDDEGAAMTDIVESTSVVTPYPDPNPAHPFIWFDVPGSGTLACSDWTYFNDQGLYIFDAIIVLFNDRFTATDVAILKNCERYNIPTYIVRSKSDIHIENIIKKKRREARGTAITAEILDEARKEYIARTQESVQLNLMKNDPHIQSQKMYAVSRDTLTAVVRKEPLEDMLVLNEFELLGDILQDGYSRQSNSNGTISDVMKKGMNIVQFFTK</sequence>
<keyword evidence="8" id="KW-1185">Reference proteome</keyword>
<evidence type="ECO:0000313" key="7">
    <source>
        <dbReference type="EMBL" id="KAK0442281.1"/>
    </source>
</evidence>
<dbReference type="PROSITE" id="PS51716">
    <property type="entry name" value="G_IRG"/>
    <property type="match status" value="2"/>
</dbReference>
<feature type="non-terminal residue" evidence="7">
    <location>
        <position position="645"/>
    </location>
</feature>
<feature type="domain" description="IRG-type G" evidence="6">
    <location>
        <begin position="152"/>
        <end position="362"/>
    </location>
</feature>
<evidence type="ECO:0000313" key="8">
    <source>
        <dbReference type="Proteomes" id="UP001175211"/>
    </source>
</evidence>
<dbReference type="InterPro" id="IPR030385">
    <property type="entry name" value="G_IRG_dom"/>
</dbReference>
<gene>
    <name evidence="7" type="ORF">EV420DRAFT_1278401</name>
</gene>
<dbReference type="Proteomes" id="UP001175211">
    <property type="component" value="Unassembled WGS sequence"/>
</dbReference>
<dbReference type="AlphaFoldDB" id="A0AA39JGC4"/>
<dbReference type="Pfam" id="PF05049">
    <property type="entry name" value="IIGP"/>
    <property type="match status" value="2"/>
</dbReference>
<proteinExistence type="inferred from homology"/>
<dbReference type="InterPro" id="IPR007743">
    <property type="entry name" value="Immunity-related_GTPase-like"/>
</dbReference>
<dbReference type="InterPro" id="IPR051515">
    <property type="entry name" value="IRG"/>
</dbReference>
<evidence type="ECO:0000256" key="1">
    <source>
        <dbReference type="ARBA" id="ARBA00005429"/>
    </source>
</evidence>
<feature type="domain" description="IRG-type G" evidence="6">
    <location>
        <begin position="408"/>
        <end position="618"/>
    </location>
</feature>
<feature type="compositionally biased region" description="Basic and acidic residues" evidence="5">
    <location>
        <begin position="72"/>
        <end position="91"/>
    </location>
</feature>
<dbReference type="SUPFAM" id="SSF52540">
    <property type="entry name" value="P-loop containing nucleoside triphosphate hydrolases"/>
    <property type="match status" value="2"/>
</dbReference>
<dbReference type="Gene3D" id="3.40.50.300">
    <property type="entry name" value="P-loop containing nucleotide triphosphate hydrolases"/>
    <property type="match status" value="2"/>
</dbReference>
<dbReference type="GeneID" id="85351632"/>
<evidence type="ECO:0000259" key="6">
    <source>
        <dbReference type="PROSITE" id="PS51716"/>
    </source>
</evidence>
<dbReference type="GO" id="GO:0003924">
    <property type="term" value="F:GTPase activity"/>
    <property type="evidence" value="ECO:0007669"/>
    <property type="project" value="TreeGrafter"/>
</dbReference>
<dbReference type="GO" id="GO:0005525">
    <property type="term" value="F:GTP binding"/>
    <property type="evidence" value="ECO:0007669"/>
    <property type="project" value="UniProtKB-KW"/>
</dbReference>
<dbReference type="GO" id="GO:0016020">
    <property type="term" value="C:membrane"/>
    <property type="evidence" value="ECO:0007669"/>
    <property type="project" value="InterPro"/>
</dbReference>
<organism evidence="7 8">
    <name type="scientific">Armillaria tabescens</name>
    <name type="common">Ringless honey mushroom</name>
    <name type="synonym">Agaricus tabescens</name>
    <dbReference type="NCBI Taxonomy" id="1929756"/>
    <lineage>
        <taxon>Eukaryota</taxon>
        <taxon>Fungi</taxon>
        <taxon>Dikarya</taxon>
        <taxon>Basidiomycota</taxon>
        <taxon>Agaricomycotina</taxon>
        <taxon>Agaricomycetes</taxon>
        <taxon>Agaricomycetidae</taxon>
        <taxon>Agaricales</taxon>
        <taxon>Marasmiineae</taxon>
        <taxon>Physalacriaceae</taxon>
        <taxon>Desarmillaria</taxon>
    </lineage>
</organism>